<dbReference type="EMBL" id="PEOG01000019">
    <property type="protein sequence ID" value="PIM53562.1"/>
    <property type="molecule type" value="Genomic_DNA"/>
</dbReference>
<gene>
    <name evidence="2" type="ORF">CS062_08780</name>
</gene>
<sequence length="119" mass="12643">MSNDVKPGRAAALKSALESAFIAVLASGVCLWFLISETQVPGEGDPAKLTMFGLGLFAGLCAHFAYMGIALKRADRNVVLWLLLMLVLMPFASVVLGILLFNQVQEMEQGREEGGASAA</sequence>
<keyword evidence="1" id="KW-1133">Transmembrane helix</keyword>
<dbReference type="OrthoDB" id="8910636at2"/>
<comment type="caution">
    <text evidence="2">The sequence shown here is derived from an EMBL/GenBank/DDBJ whole genome shotgun (WGS) entry which is preliminary data.</text>
</comment>
<feature type="transmembrane region" description="Helical" evidence="1">
    <location>
        <begin position="78"/>
        <end position="101"/>
    </location>
</feature>
<keyword evidence="1" id="KW-0472">Membrane</keyword>
<organism evidence="2 3">
    <name type="scientific">Roseateles chitinivorans</name>
    <dbReference type="NCBI Taxonomy" id="2917965"/>
    <lineage>
        <taxon>Bacteria</taxon>
        <taxon>Pseudomonadati</taxon>
        <taxon>Pseudomonadota</taxon>
        <taxon>Betaproteobacteria</taxon>
        <taxon>Burkholderiales</taxon>
        <taxon>Sphaerotilaceae</taxon>
        <taxon>Roseateles</taxon>
    </lineage>
</organism>
<dbReference type="Proteomes" id="UP000231501">
    <property type="component" value="Unassembled WGS sequence"/>
</dbReference>
<name>A0A2G9CB33_9BURK</name>
<keyword evidence="3" id="KW-1185">Reference proteome</keyword>
<evidence type="ECO:0000313" key="2">
    <source>
        <dbReference type="EMBL" id="PIM53562.1"/>
    </source>
</evidence>
<feature type="transmembrane region" description="Helical" evidence="1">
    <location>
        <begin position="47"/>
        <end position="66"/>
    </location>
</feature>
<protein>
    <submittedName>
        <fullName evidence="2">Uncharacterized protein</fullName>
    </submittedName>
</protein>
<dbReference type="RefSeq" id="WP_099861282.1">
    <property type="nucleotide sequence ID" value="NZ_PEOG01000019.1"/>
</dbReference>
<keyword evidence="1" id="KW-0812">Transmembrane</keyword>
<accession>A0A2G9CB33</accession>
<evidence type="ECO:0000256" key="1">
    <source>
        <dbReference type="SAM" id="Phobius"/>
    </source>
</evidence>
<proteinExistence type="predicted"/>
<reference evidence="2 3" key="1">
    <citation type="submission" date="2017-11" db="EMBL/GenBank/DDBJ databases">
        <title>Draft genome sequence of Mitsuaria sp. HWN-4.</title>
        <authorList>
            <person name="Gundlapally S.R."/>
        </authorList>
    </citation>
    <scope>NUCLEOTIDE SEQUENCE [LARGE SCALE GENOMIC DNA]</scope>
    <source>
        <strain evidence="2 3">HWN-4</strain>
    </source>
</reference>
<dbReference type="AlphaFoldDB" id="A0A2G9CB33"/>
<evidence type="ECO:0000313" key="3">
    <source>
        <dbReference type="Proteomes" id="UP000231501"/>
    </source>
</evidence>
<feature type="transmembrane region" description="Helical" evidence="1">
    <location>
        <begin position="12"/>
        <end position="35"/>
    </location>
</feature>